<feature type="compositionally biased region" description="Low complexity" evidence="9">
    <location>
        <begin position="342"/>
        <end position="380"/>
    </location>
</feature>
<evidence type="ECO:0000313" key="10">
    <source>
        <dbReference type="EMBL" id="KOF91943.1"/>
    </source>
</evidence>
<evidence type="ECO:0000256" key="9">
    <source>
        <dbReference type="SAM" id="MobiDB-lite"/>
    </source>
</evidence>
<dbReference type="PANTHER" id="PTHR21470:SF2">
    <property type="entry name" value="RAB6-INTERACTING GOLGIN"/>
    <property type="match status" value="1"/>
</dbReference>
<evidence type="ECO:0000256" key="5">
    <source>
        <dbReference type="ARBA" id="ARBA00022490"/>
    </source>
</evidence>
<dbReference type="GO" id="GO:0005794">
    <property type="term" value="C:Golgi apparatus"/>
    <property type="evidence" value="ECO:0007669"/>
    <property type="project" value="UniProtKB-SubCell"/>
</dbReference>
<gene>
    <name evidence="10" type="ORF">OCBIM_22007712mg</name>
</gene>
<sequence>MADWGGFTEDDLRQLSYPLPRTDKERNLHASAKKQANFGKQRNKNPKDRVMTSPKKRVTLSDVVQVMPVDEMLSPASMFNGENGVPGAKEGPNANKPKVPQTPPKSVLKNSKSAERRKLQNSYSSETSSVNEPSQGTPLQETPSQENLSQEESATQKELPCRELDEQEALSRELTQIEKFQHQQKLIEEKNKQTRNFLAEAIKDRWEKAETEAVLLTNLQKELSRLDDLLTADVSIIRDKIETSSLEYLEAQKRYEKAEKEFIKCKLEMFRKAELKEQLTEHLYTIIYQNEMRKAQKLTELMEKLKICPMSDEVECILPPMPPVPMYNPVNTIHSPYKDISTTTANTTTTTTDTTTTTNTTTTTTTNTTTSSVTPSNASSTDKEPVIATDVCPEKETPLTTPTATTPSQSEDSHTAETCANACPSEGTESAPESSENPSGDLLTETLSESSRVGSGDDVTLTVSSPVENNTSNIISGGNNNNNSSLSSNNNSSTVNNSDSSSSSNNNNINDNNNNPDNNNNNSNNNNVTVPASAMQHKSANAKGDNHNEGEGTGDS</sequence>
<evidence type="ECO:0000256" key="2">
    <source>
        <dbReference type="ARBA" id="ARBA00004555"/>
    </source>
</evidence>
<feature type="compositionally biased region" description="Polar residues" evidence="9">
    <location>
        <begin position="427"/>
        <end position="438"/>
    </location>
</feature>
<feature type="region of interest" description="Disordered" evidence="9">
    <location>
        <begin position="342"/>
        <end position="556"/>
    </location>
</feature>
<evidence type="ECO:0000256" key="6">
    <source>
        <dbReference type="ARBA" id="ARBA00023034"/>
    </source>
</evidence>
<evidence type="ECO:0000256" key="7">
    <source>
        <dbReference type="ARBA" id="ARBA00023054"/>
    </source>
</evidence>
<feature type="compositionally biased region" description="Low complexity" evidence="9">
    <location>
        <begin position="469"/>
        <end position="530"/>
    </location>
</feature>
<organism evidence="10">
    <name type="scientific">Octopus bimaculoides</name>
    <name type="common">California two-spotted octopus</name>
    <dbReference type="NCBI Taxonomy" id="37653"/>
    <lineage>
        <taxon>Eukaryota</taxon>
        <taxon>Metazoa</taxon>
        <taxon>Spiralia</taxon>
        <taxon>Lophotrochozoa</taxon>
        <taxon>Mollusca</taxon>
        <taxon>Cephalopoda</taxon>
        <taxon>Coleoidea</taxon>
        <taxon>Octopodiformes</taxon>
        <taxon>Octopoda</taxon>
        <taxon>Incirrata</taxon>
        <taxon>Octopodidae</taxon>
        <taxon>Octopus</taxon>
    </lineage>
</organism>
<evidence type="ECO:0000256" key="4">
    <source>
        <dbReference type="ARBA" id="ARBA00014130"/>
    </source>
</evidence>
<proteinExistence type="inferred from homology"/>
<protein>
    <recommendedName>
        <fullName evidence="4">RAB6-interacting golgin</fullName>
    </recommendedName>
</protein>
<dbReference type="OMA" id="VINRCRY"/>
<feature type="compositionally biased region" description="Low complexity" evidence="9">
    <location>
        <begin position="398"/>
        <end position="407"/>
    </location>
</feature>
<feature type="compositionally biased region" description="Polar residues" evidence="9">
    <location>
        <begin position="120"/>
        <end position="153"/>
    </location>
</feature>
<accession>A0A0L8HRP3</accession>
<dbReference type="AlphaFoldDB" id="A0A0L8HRP3"/>
<name>A0A0L8HRP3_OCTBM</name>
<evidence type="ECO:0000256" key="1">
    <source>
        <dbReference type="ARBA" id="ARBA00004496"/>
    </source>
</evidence>
<evidence type="ECO:0000256" key="3">
    <source>
        <dbReference type="ARBA" id="ARBA00005599"/>
    </source>
</evidence>
<dbReference type="OrthoDB" id="9909311at2759"/>
<dbReference type="PANTHER" id="PTHR21470">
    <property type="entry name" value="RAB6-INTERACTING PROTEIN GORAB"/>
    <property type="match status" value="1"/>
</dbReference>
<feature type="coiled-coil region" evidence="8">
    <location>
        <begin position="241"/>
        <end position="268"/>
    </location>
</feature>
<comment type="subcellular location">
    <subcellularLocation>
        <location evidence="1">Cytoplasm</location>
    </subcellularLocation>
    <subcellularLocation>
        <location evidence="2">Golgi apparatus</location>
    </subcellularLocation>
</comment>
<evidence type="ECO:0000256" key="8">
    <source>
        <dbReference type="SAM" id="Coils"/>
    </source>
</evidence>
<reference evidence="10" key="1">
    <citation type="submission" date="2015-07" db="EMBL/GenBank/DDBJ databases">
        <title>MeaNS - Measles Nucleotide Surveillance Program.</title>
        <authorList>
            <person name="Tran T."/>
            <person name="Druce J."/>
        </authorList>
    </citation>
    <scope>NUCLEOTIDE SEQUENCE</scope>
    <source>
        <strain evidence="10">UCB-OBI-ISO-001</strain>
        <tissue evidence="10">Gonad</tissue>
    </source>
</reference>
<keyword evidence="5" id="KW-0963">Cytoplasm</keyword>
<feature type="region of interest" description="Disordered" evidence="9">
    <location>
        <begin position="1"/>
        <end position="161"/>
    </location>
</feature>
<dbReference type="GO" id="GO:1905515">
    <property type="term" value="P:non-motile cilium assembly"/>
    <property type="evidence" value="ECO:0007669"/>
    <property type="project" value="TreeGrafter"/>
</dbReference>
<comment type="similarity">
    <text evidence="3">Belongs to the GORAB family.</text>
</comment>
<keyword evidence="7 8" id="KW-0175">Coiled coil</keyword>
<keyword evidence="6" id="KW-0333">Golgi apparatus</keyword>
<dbReference type="InterPro" id="IPR007033">
    <property type="entry name" value="GORAB"/>
</dbReference>
<dbReference type="EMBL" id="KQ417446">
    <property type="protein sequence ID" value="KOF91943.1"/>
    <property type="molecule type" value="Genomic_DNA"/>
</dbReference>